<reference evidence="2 3" key="1">
    <citation type="submission" date="2020-07" db="EMBL/GenBank/DDBJ databases">
        <title>Comparative genomics of pyrophilous fungi reveals a link between fire events and developmental genes.</title>
        <authorList>
            <consortium name="DOE Joint Genome Institute"/>
            <person name="Steindorff A.S."/>
            <person name="Carver A."/>
            <person name="Calhoun S."/>
            <person name="Stillman K."/>
            <person name="Liu H."/>
            <person name="Lipzen A."/>
            <person name="Pangilinan J."/>
            <person name="Labutti K."/>
            <person name="Bruns T.D."/>
            <person name="Grigoriev I.V."/>
        </authorList>
    </citation>
    <scope>NUCLEOTIDE SEQUENCE [LARGE SCALE GENOMIC DNA]</scope>
    <source>
        <strain evidence="2 3">CBS 144469</strain>
    </source>
</reference>
<accession>A0A8H6HSS1</accession>
<gene>
    <name evidence="2" type="ORF">DFP72DRAFT_1172565</name>
</gene>
<feature type="region of interest" description="Disordered" evidence="1">
    <location>
        <begin position="1"/>
        <end position="70"/>
    </location>
</feature>
<name>A0A8H6HSS1_9AGAR</name>
<sequence>MPALEPAFPAMSPNENLHREPSNTVPTSPALSSASTHSSMPGLEPAFPASSPNENCEPSNSRFGPTSPGLHVHLQTWLSTHFPPPPYSSTTEPMASGFWTLALPNGGYLEIHYVPPQPSSPST</sequence>
<feature type="compositionally biased region" description="Low complexity" evidence="1">
    <location>
        <begin position="26"/>
        <end position="39"/>
    </location>
</feature>
<dbReference type="EMBL" id="JACGCI010000052">
    <property type="protein sequence ID" value="KAF6751208.1"/>
    <property type="molecule type" value="Genomic_DNA"/>
</dbReference>
<protein>
    <submittedName>
        <fullName evidence="2">Uncharacterized protein</fullName>
    </submittedName>
</protein>
<evidence type="ECO:0000256" key="1">
    <source>
        <dbReference type="SAM" id="MobiDB-lite"/>
    </source>
</evidence>
<dbReference type="Proteomes" id="UP000521943">
    <property type="component" value="Unassembled WGS sequence"/>
</dbReference>
<comment type="caution">
    <text evidence="2">The sequence shown here is derived from an EMBL/GenBank/DDBJ whole genome shotgun (WGS) entry which is preliminary data.</text>
</comment>
<evidence type="ECO:0000313" key="3">
    <source>
        <dbReference type="Proteomes" id="UP000521943"/>
    </source>
</evidence>
<evidence type="ECO:0000313" key="2">
    <source>
        <dbReference type="EMBL" id="KAF6751208.1"/>
    </source>
</evidence>
<proteinExistence type="predicted"/>
<feature type="compositionally biased region" description="Low complexity" evidence="1">
    <location>
        <begin position="50"/>
        <end position="61"/>
    </location>
</feature>
<keyword evidence="3" id="KW-1185">Reference proteome</keyword>
<dbReference type="AlphaFoldDB" id="A0A8H6HSS1"/>
<organism evidence="2 3">
    <name type="scientific">Ephemerocybe angulata</name>
    <dbReference type="NCBI Taxonomy" id="980116"/>
    <lineage>
        <taxon>Eukaryota</taxon>
        <taxon>Fungi</taxon>
        <taxon>Dikarya</taxon>
        <taxon>Basidiomycota</taxon>
        <taxon>Agaricomycotina</taxon>
        <taxon>Agaricomycetes</taxon>
        <taxon>Agaricomycetidae</taxon>
        <taxon>Agaricales</taxon>
        <taxon>Agaricineae</taxon>
        <taxon>Psathyrellaceae</taxon>
        <taxon>Ephemerocybe</taxon>
    </lineage>
</organism>